<gene>
    <name evidence="1" type="primary">Necator_chrI.g3371</name>
    <name evidence="1" type="ORF">RB195_007242</name>
</gene>
<evidence type="ECO:0000313" key="2">
    <source>
        <dbReference type="Proteomes" id="UP001303046"/>
    </source>
</evidence>
<organism evidence="1 2">
    <name type="scientific">Necator americanus</name>
    <name type="common">Human hookworm</name>
    <dbReference type="NCBI Taxonomy" id="51031"/>
    <lineage>
        <taxon>Eukaryota</taxon>
        <taxon>Metazoa</taxon>
        <taxon>Ecdysozoa</taxon>
        <taxon>Nematoda</taxon>
        <taxon>Chromadorea</taxon>
        <taxon>Rhabditida</taxon>
        <taxon>Rhabditina</taxon>
        <taxon>Rhabditomorpha</taxon>
        <taxon>Strongyloidea</taxon>
        <taxon>Ancylostomatidae</taxon>
        <taxon>Bunostominae</taxon>
        <taxon>Necator</taxon>
    </lineage>
</organism>
<dbReference type="Proteomes" id="UP001303046">
    <property type="component" value="Unassembled WGS sequence"/>
</dbReference>
<name>A0ABR1BWB0_NECAM</name>
<proteinExistence type="predicted"/>
<evidence type="ECO:0000313" key="1">
    <source>
        <dbReference type="EMBL" id="KAK6730652.1"/>
    </source>
</evidence>
<protein>
    <submittedName>
        <fullName evidence="1">Uncharacterized protein</fullName>
    </submittedName>
</protein>
<keyword evidence="2" id="KW-1185">Reference proteome</keyword>
<comment type="caution">
    <text evidence="1">The sequence shown here is derived from an EMBL/GenBank/DDBJ whole genome shotgun (WGS) entry which is preliminary data.</text>
</comment>
<sequence>MKLDTVPGPDFISADVLKAGDHPINVILAAHMTSYLQKERVPELLGPHPEVSRVIEICFLLVVIFIYYVEAFDCIETNAIPSALVYQGVDTSYVRTLANCYDRCTTKIQLFHYPLPKPFGKRIRQIDTISPKLFMAVLQWIMRTLFLGSKGHTS</sequence>
<accession>A0ABR1BWB0</accession>
<dbReference type="EMBL" id="JAVFWL010000001">
    <property type="protein sequence ID" value="KAK6730652.1"/>
    <property type="molecule type" value="Genomic_DNA"/>
</dbReference>
<reference evidence="1 2" key="1">
    <citation type="submission" date="2023-08" db="EMBL/GenBank/DDBJ databases">
        <title>A Necator americanus chromosomal reference genome.</title>
        <authorList>
            <person name="Ilik V."/>
            <person name="Petrzelkova K.J."/>
            <person name="Pardy F."/>
            <person name="Fuh T."/>
            <person name="Niatou-Singa F.S."/>
            <person name="Gouil Q."/>
            <person name="Baker L."/>
            <person name="Ritchie M.E."/>
            <person name="Jex A.R."/>
            <person name="Gazzola D."/>
            <person name="Li H."/>
            <person name="Toshio Fujiwara R."/>
            <person name="Zhan B."/>
            <person name="Aroian R.V."/>
            <person name="Pafco B."/>
            <person name="Schwarz E.M."/>
        </authorList>
    </citation>
    <scope>NUCLEOTIDE SEQUENCE [LARGE SCALE GENOMIC DNA]</scope>
    <source>
        <strain evidence="1 2">Aroian</strain>
        <tissue evidence="1">Whole animal</tissue>
    </source>
</reference>